<feature type="transmembrane region" description="Helical" evidence="2">
    <location>
        <begin position="68"/>
        <end position="94"/>
    </location>
</feature>
<sequence length="521" mass="57597">MGWSSEFNPDPTFTAWGPFIRDDYYIQPVTYRAIIVAGLVFGLAILFAISAAYIACRQTRTSRNPWRSAYIWMIWLELAASVVIAVECLLYLLKVIRPSFYFYMSILLNWSIQVQLLLQIIINRIRIILADRRKGRIIMIVTAILVTLINISVFCIWMPARLQISNRWIHINNIWDRIEKVLYLLIDAFLNFYFMRVVKANLIKNGLEKYNKLVLFNQHMIVISLLMDVMIIAAMWVPNGFVYAIFHPLAYLVKLNIEMSMAHLIKKIATDRSRQSDLCIIPNSHNSAFKCCTQDSDSLPPSRQTVSVLKSVFGRDQPDPPAAKNEILKTEEFRSSCTDSADQAKVITVLSAICKAAGVPIETSAPPTSTIADPSVAPTSDSAPEPTSEAPTETMPSFSEEPGYSAYPTEIPPVSYPTPTHPTSDVPNLPSSYSDYEPIPSSIIVSRPSPHPTSIPGVLPPYPTSVEFPSGLPEPSVPAPTGTGVKPTTSTSLPPEFTGAAAAVRVPVVAAGMFGLAAFVL</sequence>
<keyword evidence="2" id="KW-0812">Transmembrane</keyword>
<evidence type="ECO:0000313" key="4">
    <source>
        <dbReference type="Proteomes" id="UP000758155"/>
    </source>
</evidence>
<keyword evidence="4" id="KW-1185">Reference proteome</keyword>
<evidence type="ECO:0000256" key="2">
    <source>
        <dbReference type="SAM" id="Phobius"/>
    </source>
</evidence>
<feature type="transmembrane region" description="Helical" evidence="2">
    <location>
        <begin position="100"/>
        <end position="125"/>
    </location>
</feature>
<feature type="region of interest" description="Disordered" evidence="1">
    <location>
        <begin position="362"/>
        <end position="433"/>
    </location>
</feature>
<dbReference type="AlphaFoldDB" id="A0A9P4WKB5"/>
<gene>
    <name evidence="3" type="ORF">E8E12_004267</name>
</gene>
<evidence type="ECO:0000313" key="3">
    <source>
        <dbReference type="EMBL" id="KAF3034400.1"/>
    </source>
</evidence>
<proteinExistence type="predicted"/>
<dbReference type="PANTHER" id="PTHR35179">
    <property type="entry name" value="PROTEIN CBG02620"/>
    <property type="match status" value="1"/>
</dbReference>
<keyword evidence="2" id="KW-0472">Membrane</keyword>
<comment type="caution">
    <text evidence="3">The sequence shown here is derived from an EMBL/GenBank/DDBJ whole genome shotgun (WGS) entry which is preliminary data.</text>
</comment>
<evidence type="ECO:0000256" key="1">
    <source>
        <dbReference type="SAM" id="MobiDB-lite"/>
    </source>
</evidence>
<feature type="compositionally biased region" description="Polar residues" evidence="1">
    <location>
        <begin position="365"/>
        <end position="382"/>
    </location>
</feature>
<accession>A0A9P4WKB5</accession>
<dbReference type="Proteomes" id="UP000758155">
    <property type="component" value="Unassembled WGS sequence"/>
</dbReference>
<protein>
    <submittedName>
        <fullName evidence="3">Uncharacterized protein</fullName>
    </submittedName>
</protein>
<feature type="transmembrane region" description="Helical" evidence="2">
    <location>
        <begin position="180"/>
        <end position="198"/>
    </location>
</feature>
<dbReference type="OrthoDB" id="3205825at2759"/>
<feature type="transmembrane region" description="Helical" evidence="2">
    <location>
        <begin position="219"/>
        <end position="237"/>
    </location>
</feature>
<organism evidence="3 4">
    <name type="scientific">Didymella heteroderae</name>
    <dbReference type="NCBI Taxonomy" id="1769908"/>
    <lineage>
        <taxon>Eukaryota</taxon>
        <taxon>Fungi</taxon>
        <taxon>Dikarya</taxon>
        <taxon>Ascomycota</taxon>
        <taxon>Pezizomycotina</taxon>
        <taxon>Dothideomycetes</taxon>
        <taxon>Pleosporomycetidae</taxon>
        <taxon>Pleosporales</taxon>
        <taxon>Pleosporineae</taxon>
        <taxon>Didymellaceae</taxon>
        <taxon>Didymella</taxon>
    </lineage>
</organism>
<reference evidence="3" key="1">
    <citation type="submission" date="2019-04" db="EMBL/GenBank/DDBJ databases">
        <title>Sequencing of skin fungus with MAO and IRED activity.</title>
        <authorList>
            <person name="Marsaioli A.J."/>
            <person name="Bonatto J.M.C."/>
            <person name="Reis Junior O."/>
        </authorList>
    </citation>
    <scope>NUCLEOTIDE SEQUENCE</scope>
    <source>
        <strain evidence="3">28M1</strain>
    </source>
</reference>
<keyword evidence="2" id="KW-1133">Transmembrane helix</keyword>
<dbReference type="PANTHER" id="PTHR35179:SF1">
    <property type="entry name" value="INTEGRAL MEMBRANE PROTEIN"/>
    <property type="match status" value="1"/>
</dbReference>
<name>A0A9P4WKB5_9PLEO</name>
<feature type="compositionally biased region" description="Polar residues" evidence="1">
    <location>
        <begin position="421"/>
        <end position="433"/>
    </location>
</feature>
<dbReference type="EMBL" id="SWKV01000068">
    <property type="protein sequence ID" value="KAF3034400.1"/>
    <property type="molecule type" value="Genomic_DNA"/>
</dbReference>
<feature type="transmembrane region" description="Helical" evidence="2">
    <location>
        <begin position="33"/>
        <end position="56"/>
    </location>
</feature>
<feature type="transmembrane region" description="Helical" evidence="2">
    <location>
        <begin position="137"/>
        <end position="160"/>
    </location>
</feature>
<feature type="compositionally biased region" description="Pro residues" evidence="1">
    <location>
        <begin position="410"/>
        <end position="420"/>
    </location>
</feature>